<dbReference type="OrthoDB" id="9798064at2"/>
<evidence type="ECO:0000256" key="6">
    <source>
        <dbReference type="ARBA" id="ARBA00022989"/>
    </source>
</evidence>
<evidence type="ECO:0000256" key="7">
    <source>
        <dbReference type="ARBA" id="ARBA00023136"/>
    </source>
</evidence>
<dbReference type="EMBL" id="FUWV01000013">
    <property type="protein sequence ID" value="SJZ84083.1"/>
    <property type="molecule type" value="Genomic_DNA"/>
</dbReference>
<dbReference type="AlphaFoldDB" id="A0A1T4NXW1"/>
<evidence type="ECO:0000313" key="10">
    <source>
        <dbReference type="Proteomes" id="UP000196365"/>
    </source>
</evidence>
<evidence type="ECO:0000256" key="8">
    <source>
        <dbReference type="SAM" id="Phobius"/>
    </source>
</evidence>
<dbReference type="InterPro" id="IPR004776">
    <property type="entry name" value="Mem_transp_PIN-like"/>
</dbReference>
<dbReference type="Proteomes" id="UP000196365">
    <property type="component" value="Unassembled WGS sequence"/>
</dbReference>
<evidence type="ECO:0000256" key="1">
    <source>
        <dbReference type="ARBA" id="ARBA00004651"/>
    </source>
</evidence>
<evidence type="ECO:0000256" key="3">
    <source>
        <dbReference type="ARBA" id="ARBA00022448"/>
    </source>
</evidence>
<keyword evidence="6 8" id="KW-1133">Transmembrane helix</keyword>
<keyword evidence="3" id="KW-0813">Transport</keyword>
<accession>A0A1T4NXW1</accession>
<keyword evidence="10" id="KW-1185">Reference proteome</keyword>
<protein>
    <submittedName>
        <fullName evidence="9">Uncharacterized protein</fullName>
    </submittedName>
</protein>
<gene>
    <name evidence="9" type="ORF">SAMN02745973_01855</name>
</gene>
<evidence type="ECO:0000256" key="2">
    <source>
        <dbReference type="ARBA" id="ARBA00010145"/>
    </source>
</evidence>
<dbReference type="PANTHER" id="PTHR36838">
    <property type="entry name" value="AUXIN EFFLUX CARRIER FAMILY PROTEIN"/>
    <property type="match status" value="1"/>
</dbReference>
<dbReference type="InterPro" id="IPR038770">
    <property type="entry name" value="Na+/solute_symporter_sf"/>
</dbReference>
<dbReference type="Pfam" id="PF03547">
    <property type="entry name" value="Mem_trans"/>
    <property type="match status" value="1"/>
</dbReference>
<dbReference type="RefSeq" id="WP_087679227.1">
    <property type="nucleotide sequence ID" value="NZ_FUWV01000013.1"/>
</dbReference>
<feature type="transmembrane region" description="Helical" evidence="8">
    <location>
        <begin position="166"/>
        <end position="185"/>
    </location>
</feature>
<keyword evidence="4" id="KW-1003">Cell membrane</keyword>
<evidence type="ECO:0000256" key="5">
    <source>
        <dbReference type="ARBA" id="ARBA00022692"/>
    </source>
</evidence>
<keyword evidence="7 8" id="KW-0472">Membrane</keyword>
<feature type="transmembrane region" description="Helical" evidence="8">
    <location>
        <begin position="98"/>
        <end position="120"/>
    </location>
</feature>
<evidence type="ECO:0000256" key="4">
    <source>
        <dbReference type="ARBA" id="ARBA00022475"/>
    </source>
</evidence>
<proteinExistence type="inferred from homology"/>
<evidence type="ECO:0000313" key="9">
    <source>
        <dbReference type="EMBL" id="SJZ84083.1"/>
    </source>
</evidence>
<feature type="transmembrane region" description="Helical" evidence="8">
    <location>
        <begin position="6"/>
        <end position="22"/>
    </location>
</feature>
<dbReference type="PANTHER" id="PTHR36838:SF1">
    <property type="entry name" value="SLR1864 PROTEIN"/>
    <property type="match status" value="1"/>
</dbReference>
<feature type="transmembrane region" description="Helical" evidence="8">
    <location>
        <begin position="197"/>
        <end position="217"/>
    </location>
</feature>
<feature type="transmembrane region" description="Helical" evidence="8">
    <location>
        <begin position="287"/>
        <end position="307"/>
    </location>
</feature>
<keyword evidence="5 8" id="KW-0812">Transmembrane</keyword>
<feature type="transmembrane region" description="Helical" evidence="8">
    <location>
        <begin position="126"/>
        <end position="145"/>
    </location>
</feature>
<feature type="transmembrane region" description="Helical" evidence="8">
    <location>
        <begin position="65"/>
        <end position="86"/>
    </location>
</feature>
<organism evidence="9 10">
    <name type="scientific">Garciella nitratireducens DSM 15102</name>
    <dbReference type="NCBI Taxonomy" id="1121911"/>
    <lineage>
        <taxon>Bacteria</taxon>
        <taxon>Bacillati</taxon>
        <taxon>Bacillota</taxon>
        <taxon>Clostridia</taxon>
        <taxon>Eubacteriales</taxon>
        <taxon>Eubacteriaceae</taxon>
        <taxon>Garciella</taxon>
    </lineage>
</organism>
<comment type="similarity">
    <text evidence="2">Belongs to the auxin efflux carrier (TC 2.A.69) family.</text>
</comment>
<feature type="transmembrane region" description="Helical" evidence="8">
    <location>
        <begin position="224"/>
        <end position="250"/>
    </location>
</feature>
<reference evidence="9 10" key="1">
    <citation type="submission" date="2017-02" db="EMBL/GenBank/DDBJ databases">
        <authorList>
            <person name="Peterson S.W."/>
        </authorList>
    </citation>
    <scope>NUCLEOTIDE SEQUENCE [LARGE SCALE GENOMIC DNA]</scope>
    <source>
        <strain evidence="9 10">DSM 15102</strain>
    </source>
</reference>
<dbReference type="GO" id="GO:0055085">
    <property type="term" value="P:transmembrane transport"/>
    <property type="evidence" value="ECO:0007669"/>
    <property type="project" value="InterPro"/>
</dbReference>
<name>A0A1T4NXW1_9FIRM</name>
<dbReference type="Gene3D" id="1.20.1530.20">
    <property type="match status" value="2"/>
</dbReference>
<feature type="transmembrane region" description="Helical" evidence="8">
    <location>
        <begin position="34"/>
        <end position="53"/>
    </location>
</feature>
<dbReference type="GO" id="GO:0005886">
    <property type="term" value="C:plasma membrane"/>
    <property type="evidence" value="ECO:0007669"/>
    <property type="project" value="UniProtKB-SubCell"/>
</dbReference>
<comment type="subcellular location">
    <subcellularLocation>
        <location evidence="1">Cell membrane</location>
        <topology evidence="1">Multi-pass membrane protein</topology>
    </subcellularLocation>
</comment>
<sequence length="309" mass="34621">MLEAFGSVASIFIMIGIGYLLARKKVLNEETNQLFSKIFINVSLPLSIIASLPDRFTLDELMGSSVGILAAFLIILIAYFLSYIMARIVKIRDKERAIFCATSSFGNILFIGLPVCTSIYGQEATGYVLLYYIANTTLFWTIGVYNIRKYSKDHEEINVLESIKNVFSPPLMGFLIGVGLIVLKIDLPYFIKDAFRHIGNLATPMSMLFIGTVIYNINFKKIKLNLIIIMNLLGKFLLTPLVAITVLSFFSLPKTLNSVFILQAAGPIISQFALVAERYDVNSKYAAFMVGLSTIFYMFVVPIYMFFIG</sequence>